<protein>
    <submittedName>
        <fullName evidence="2">Uncharacterized protein</fullName>
    </submittedName>
</protein>
<dbReference type="EMBL" id="BK016058">
    <property type="protein sequence ID" value="DAF91634.1"/>
    <property type="molecule type" value="Genomic_DNA"/>
</dbReference>
<keyword evidence="1" id="KW-0812">Transmembrane</keyword>
<evidence type="ECO:0000313" key="2">
    <source>
        <dbReference type="EMBL" id="DAF91634.1"/>
    </source>
</evidence>
<feature type="transmembrane region" description="Helical" evidence="1">
    <location>
        <begin position="29"/>
        <end position="51"/>
    </location>
</feature>
<name>A0A8S5UB62_9CAUD</name>
<evidence type="ECO:0000256" key="1">
    <source>
        <dbReference type="SAM" id="Phobius"/>
    </source>
</evidence>
<sequence length="61" mass="6382">MSNSNELEETTPKTPLSDRIKSVAEKSIPVAKVAALSSVAIFFGAMTIAGLRASSDPSDDE</sequence>
<proteinExistence type="predicted"/>
<reference evidence="2" key="1">
    <citation type="journal article" date="2021" name="Proc. Natl. Acad. Sci. U.S.A.">
        <title>A Catalog of Tens of Thousands of Viruses from Human Metagenomes Reveals Hidden Associations with Chronic Diseases.</title>
        <authorList>
            <person name="Tisza M.J."/>
            <person name="Buck C.B."/>
        </authorList>
    </citation>
    <scope>NUCLEOTIDE SEQUENCE</scope>
    <source>
        <strain evidence="2">CtcK97</strain>
    </source>
</reference>
<accession>A0A8S5UB62</accession>
<organism evidence="2">
    <name type="scientific">Siphoviridae sp. ctcK97</name>
    <dbReference type="NCBI Taxonomy" id="2825571"/>
    <lineage>
        <taxon>Viruses</taxon>
        <taxon>Duplodnaviria</taxon>
        <taxon>Heunggongvirae</taxon>
        <taxon>Uroviricota</taxon>
        <taxon>Caudoviricetes</taxon>
    </lineage>
</organism>
<keyword evidence="1" id="KW-0472">Membrane</keyword>
<keyword evidence="1" id="KW-1133">Transmembrane helix</keyword>